<dbReference type="InterPro" id="IPR018376">
    <property type="entry name" value="Enoyl-CoA_hyd/isom_CS"/>
</dbReference>
<organism evidence="3 4">
    <name type="scientific">Sphingopyxis lindanitolerans</name>
    <dbReference type="NCBI Taxonomy" id="2054227"/>
    <lineage>
        <taxon>Bacteria</taxon>
        <taxon>Pseudomonadati</taxon>
        <taxon>Pseudomonadota</taxon>
        <taxon>Alphaproteobacteria</taxon>
        <taxon>Sphingomonadales</taxon>
        <taxon>Sphingomonadaceae</taxon>
        <taxon>Sphingopyxis</taxon>
    </lineage>
</organism>
<proteinExistence type="inferred from homology"/>
<protein>
    <submittedName>
        <fullName evidence="3">Enoyl-CoA hydratase</fullName>
    </submittedName>
</protein>
<evidence type="ECO:0000313" key="3">
    <source>
        <dbReference type="EMBL" id="PQM26994.1"/>
    </source>
</evidence>
<evidence type="ECO:0000313" key="4">
    <source>
        <dbReference type="Proteomes" id="UP000238954"/>
    </source>
</evidence>
<dbReference type="Gene3D" id="3.90.226.10">
    <property type="entry name" value="2-enoyl-CoA Hydratase, Chain A, domain 1"/>
    <property type="match status" value="1"/>
</dbReference>
<gene>
    <name evidence="3" type="ORF">CVO77_18690</name>
</gene>
<dbReference type="AlphaFoldDB" id="A0A2S8B3L4"/>
<evidence type="ECO:0000256" key="1">
    <source>
        <dbReference type="ARBA" id="ARBA00005254"/>
    </source>
</evidence>
<comment type="caution">
    <text evidence="3">The sequence shown here is derived from an EMBL/GenBank/DDBJ whole genome shotgun (WGS) entry which is preliminary data.</text>
</comment>
<dbReference type="CDD" id="cd06558">
    <property type="entry name" value="crotonase-like"/>
    <property type="match status" value="1"/>
</dbReference>
<dbReference type="InterPro" id="IPR029045">
    <property type="entry name" value="ClpP/crotonase-like_dom_sf"/>
</dbReference>
<dbReference type="SUPFAM" id="SSF52096">
    <property type="entry name" value="ClpP/crotonase"/>
    <property type="match status" value="1"/>
</dbReference>
<accession>A0A2S8B3L4</accession>
<dbReference type="GO" id="GO:0003824">
    <property type="term" value="F:catalytic activity"/>
    <property type="evidence" value="ECO:0007669"/>
    <property type="project" value="InterPro"/>
</dbReference>
<dbReference type="EMBL" id="PHFW01000003">
    <property type="protein sequence ID" value="PQM26994.1"/>
    <property type="molecule type" value="Genomic_DNA"/>
</dbReference>
<dbReference type="Proteomes" id="UP000238954">
    <property type="component" value="Chromosome"/>
</dbReference>
<dbReference type="PANTHER" id="PTHR11941:SF54">
    <property type="entry name" value="ENOYL-COA HYDRATASE, MITOCHONDRIAL"/>
    <property type="match status" value="1"/>
</dbReference>
<dbReference type="PROSITE" id="PS00166">
    <property type="entry name" value="ENOYL_COA_HYDRATASE"/>
    <property type="match status" value="1"/>
</dbReference>
<dbReference type="GO" id="GO:0006635">
    <property type="term" value="P:fatty acid beta-oxidation"/>
    <property type="evidence" value="ECO:0007669"/>
    <property type="project" value="TreeGrafter"/>
</dbReference>
<dbReference type="InterPro" id="IPR001753">
    <property type="entry name" value="Enoyl-CoA_hydra/iso"/>
</dbReference>
<dbReference type="OrthoDB" id="7225138at2"/>
<dbReference type="PANTHER" id="PTHR11941">
    <property type="entry name" value="ENOYL-COA HYDRATASE-RELATED"/>
    <property type="match status" value="1"/>
</dbReference>
<comment type="similarity">
    <text evidence="1 2">Belongs to the enoyl-CoA hydratase/isomerase family.</text>
</comment>
<dbReference type="Pfam" id="PF00378">
    <property type="entry name" value="ECH_1"/>
    <property type="match status" value="1"/>
</dbReference>
<reference evidence="4" key="1">
    <citation type="submission" date="2017-11" db="EMBL/GenBank/DDBJ databases">
        <title>The complete genome sequence of Sphingopyxis pomeranensis sp. nov. strain WS5A3p.</title>
        <authorList>
            <person name="Kaminski M.A."/>
        </authorList>
    </citation>
    <scope>NUCLEOTIDE SEQUENCE [LARGE SCALE GENOMIC DNA]</scope>
    <source>
        <strain evidence="4">WS5A3p</strain>
    </source>
</reference>
<keyword evidence="4" id="KW-1185">Reference proteome</keyword>
<evidence type="ECO:0000256" key="2">
    <source>
        <dbReference type="RuleBase" id="RU003707"/>
    </source>
</evidence>
<name>A0A2S8B3L4_9SPHN</name>
<sequence>MHDHPIRVTTERYGHVAAVTFANATNNHINLPLLRALADVLDRLDADSNCRATILRSEGKIFCAGADLTIPNALGEEEGESFGASTIKFYRQAVRLFAIRKPMIAVVQGAAIGAGLGLALAADFRIAAPEARFAANFVKLGFHPGFAISHTLPRAIGEQRAAMMMLTGKRLSGEDACAWGLADEIASLDDLLDAALALAGEIAENGPLGVEATRATLRRKLVEDVRAATALEAVRQAELDGTDDFAEGRRAVHERRPGRFERR</sequence>